<dbReference type="Pfam" id="PF13614">
    <property type="entry name" value="AAA_31"/>
    <property type="match status" value="1"/>
</dbReference>
<dbReference type="Gene3D" id="3.40.50.300">
    <property type="entry name" value="P-loop containing nucleotide triphosphate hydrolases"/>
    <property type="match status" value="1"/>
</dbReference>
<evidence type="ECO:0000259" key="1">
    <source>
        <dbReference type="Pfam" id="PF13614"/>
    </source>
</evidence>
<sequence length="291" mass="32188">MDTNTLRACTFLDKGGVGKTTATAHLGVPISEDHQTLLVDLAGKQNDLAKQFGCFDEIEANTDAWPNVSTVFSEEWDSIAEKVPDATAEMILETDEGPDLLPAHKGLDQVDDDLASIAVERRYALFDHFLSEYIEPLGYDVILIDLPGLTNNITLNGLWAARNVIAPVELGAFEERQMDALIEDLDELEDVFEVNAEVVMVLPNRVDTRTSLASTLLDELADTFAETIAPAHIPQSQDIRNAQREGCTVFALDEPSQTAQRACDAYREDATALMYRLQQLQTRMESEQEVA</sequence>
<gene>
    <name evidence="2" type="ORF">C450_20591</name>
</gene>
<keyword evidence="3" id="KW-1185">Reference proteome</keyword>
<dbReference type="Proteomes" id="UP000011625">
    <property type="component" value="Unassembled WGS sequence"/>
</dbReference>
<dbReference type="PANTHER" id="PTHR13696">
    <property type="entry name" value="P-LOOP CONTAINING NUCLEOSIDE TRIPHOSPHATE HYDROLASE"/>
    <property type="match status" value="1"/>
</dbReference>
<reference evidence="2 3" key="1">
    <citation type="journal article" date="2014" name="PLoS Genet.">
        <title>Phylogenetically driven sequencing of extremely halophilic archaea reveals strategies for static and dynamic osmo-response.</title>
        <authorList>
            <person name="Becker E.A."/>
            <person name="Seitzer P.M."/>
            <person name="Tritt A."/>
            <person name="Larsen D."/>
            <person name="Krusor M."/>
            <person name="Yao A.I."/>
            <person name="Wu D."/>
            <person name="Madern D."/>
            <person name="Eisen J.A."/>
            <person name="Darling A.E."/>
            <person name="Facciotti M.T."/>
        </authorList>
    </citation>
    <scope>NUCLEOTIDE SEQUENCE [LARGE SCALE GENOMIC DNA]</scope>
    <source>
        <strain evidence="2 3">DSM 8989</strain>
    </source>
</reference>
<dbReference type="InterPro" id="IPR050678">
    <property type="entry name" value="DNA_Partitioning_ATPase"/>
</dbReference>
<proteinExistence type="predicted"/>
<comment type="caution">
    <text evidence="2">The sequence shown here is derived from an EMBL/GenBank/DDBJ whole genome shotgun (WGS) entry which is preliminary data.</text>
</comment>
<dbReference type="SUPFAM" id="SSF52540">
    <property type="entry name" value="P-loop containing nucleoside triphosphate hydrolases"/>
    <property type="match status" value="1"/>
</dbReference>
<evidence type="ECO:0000313" key="2">
    <source>
        <dbReference type="EMBL" id="EMA47755.1"/>
    </source>
</evidence>
<feature type="domain" description="AAA" evidence="1">
    <location>
        <begin position="13"/>
        <end position="191"/>
    </location>
</feature>
<dbReference type="InterPro" id="IPR027417">
    <property type="entry name" value="P-loop_NTPase"/>
</dbReference>
<dbReference type="CDD" id="cd02042">
    <property type="entry name" value="ParAB_family"/>
    <property type="match status" value="1"/>
</dbReference>
<organism evidence="2 3">
    <name type="scientific">Halococcus salifodinae DSM 8989</name>
    <dbReference type="NCBI Taxonomy" id="1227456"/>
    <lineage>
        <taxon>Archaea</taxon>
        <taxon>Methanobacteriati</taxon>
        <taxon>Methanobacteriota</taxon>
        <taxon>Stenosarchaea group</taxon>
        <taxon>Halobacteria</taxon>
        <taxon>Halobacteriales</taxon>
        <taxon>Halococcaceae</taxon>
        <taxon>Halococcus</taxon>
    </lineage>
</organism>
<protein>
    <submittedName>
        <fullName evidence="2">Chromosome partitioning protein ParA</fullName>
    </submittedName>
</protein>
<evidence type="ECO:0000313" key="3">
    <source>
        <dbReference type="Proteomes" id="UP000011625"/>
    </source>
</evidence>
<dbReference type="RefSeq" id="WP_005046990.1">
    <property type="nucleotide sequence ID" value="NZ_AOME01000108.1"/>
</dbReference>
<dbReference type="OrthoDB" id="322322at2157"/>
<dbReference type="InterPro" id="IPR025669">
    <property type="entry name" value="AAA_dom"/>
</dbReference>
<accession>M0MTE8</accession>
<dbReference type="EMBL" id="AOME01000108">
    <property type="protein sequence ID" value="EMA47755.1"/>
    <property type="molecule type" value="Genomic_DNA"/>
</dbReference>
<name>M0MTE8_9EURY</name>
<dbReference type="STRING" id="1227456.C450_20591"/>
<dbReference type="PANTHER" id="PTHR13696:SF99">
    <property type="entry name" value="COBYRINIC ACID AC-DIAMIDE SYNTHASE"/>
    <property type="match status" value="1"/>
</dbReference>
<dbReference type="AlphaFoldDB" id="M0MTE8"/>